<organism evidence="1">
    <name type="scientific">hydrothermal vent metagenome</name>
    <dbReference type="NCBI Taxonomy" id="652676"/>
    <lineage>
        <taxon>unclassified sequences</taxon>
        <taxon>metagenomes</taxon>
        <taxon>ecological metagenomes</taxon>
    </lineage>
</organism>
<gene>
    <name evidence="1" type="ORF">MNBD_BACTEROID06-1007</name>
</gene>
<name>A0A3B0U7R0_9ZZZZ</name>
<proteinExistence type="predicted"/>
<reference evidence="1" key="1">
    <citation type="submission" date="2018-06" db="EMBL/GenBank/DDBJ databases">
        <authorList>
            <person name="Zhirakovskaya E."/>
        </authorList>
    </citation>
    <scope>NUCLEOTIDE SEQUENCE</scope>
</reference>
<sequence length="40" mass="4664">MSMKVTVEKIEPKTIDNNVFNIPKGYHEMPESMKTLLKNQ</sequence>
<protein>
    <submittedName>
        <fullName evidence="1">Uncharacterized protein</fullName>
    </submittedName>
</protein>
<evidence type="ECO:0000313" key="1">
    <source>
        <dbReference type="EMBL" id="VAW26418.1"/>
    </source>
</evidence>
<accession>A0A3B0U7R0</accession>
<dbReference type="AlphaFoldDB" id="A0A3B0U7R0"/>
<dbReference type="EMBL" id="UOES01000097">
    <property type="protein sequence ID" value="VAW26418.1"/>
    <property type="molecule type" value="Genomic_DNA"/>
</dbReference>